<dbReference type="Proteomes" id="UP000037175">
    <property type="component" value="Unassembled WGS sequence"/>
</dbReference>
<dbReference type="RefSeq" id="WP_052218488.1">
    <property type="nucleotide sequence ID" value="NZ_LGTE01000018.1"/>
</dbReference>
<dbReference type="SUPFAM" id="SSF63882">
    <property type="entry name" value="MoeA N-terminal region -like"/>
    <property type="match status" value="1"/>
</dbReference>
<evidence type="ECO:0000259" key="11">
    <source>
        <dbReference type="SMART" id="SM00852"/>
    </source>
</evidence>
<dbReference type="CDD" id="cd00887">
    <property type="entry name" value="MoeA"/>
    <property type="match status" value="1"/>
</dbReference>
<dbReference type="Gene3D" id="3.40.190.10">
    <property type="entry name" value="Periplasmic binding protein-like II"/>
    <property type="match status" value="1"/>
</dbReference>
<evidence type="ECO:0000256" key="4">
    <source>
        <dbReference type="ARBA" id="ARBA00010763"/>
    </source>
</evidence>
<dbReference type="PROSITE" id="PS01079">
    <property type="entry name" value="MOCF_BIOSYNTHESIS_2"/>
    <property type="match status" value="1"/>
</dbReference>
<gene>
    <name evidence="12" type="ORF">Tfer_2353</name>
</gene>
<dbReference type="NCBIfam" id="NF011068">
    <property type="entry name" value="PRK14498.1"/>
    <property type="match status" value="1"/>
</dbReference>
<keyword evidence="10" id="KW-0808">Transferase</keyword>
<comment type="caution">
    <text evidence="12">The sequence shown here is derived from an EMBL/GenBank/DDBJ whole genome shotgun (WGS) entry which is preliminary data.</text>
</comment>
<dbReference type="Gene3D" id="3.40.980.10">
    <property type="entry name" value="MoaB/Mog-like domain"/>
    <property type="match status" value="1"/>
</dbReference>
<dbReference type="PATRIC" id="fig|281456.6.peg.2491"/>
<dbReference type="SUPFAM" id="SSF53218">
    <property type="entry name" value="Molybdenum cofactor biosynthesis proteins"/>
    <property type="match status" value="1"/>
</dbReference>
<dbReference type="Pfam" id="PF12727">
    <property type="entry name" value="PBP_like"/>
    <property type="match status" value="1"/>
</dbReference>
<dbReference type="FunFam" id="2.40.340.10:FF:000005">
    <property type="entry name" value="Molybdopterin molybdenumtransferase MoeA"/>
    <property type="match status" value="1"/>
</dbReference>
<evidence type="ECO:0000256" key="9">
    <source>
        <dbReference type="ARBA" id="ARBA00047317"/>
    </source>
</evidence>
<evidence type="ECO:0000313" key="12">
    <source>
        <dbReference type="EMBL" id="KNZ68992.1"/>
    </source>
</evidence>
<evidence type="ECO:0000256" key="6">
    <source>
        <dbReference type="ARBA" id="ARBA00021108"/>
    </source>
</evidence>
<dbReference type="Pfam" id="PF03453">
    <property type="entry name" value="MoeA_N"/>
    <property type="match status" value="1"/>
</dbReference>
<dbReference type="PANTHER" id="PTHR10192">
    <property type="entry name" value="MOLYBDOPTERIN BIOSYNTHESIS PROTEIN"/>
    <property type="match status" value="1"/>
</dbReference>
<dbReference type="Gene3D" id="2.170.190.11">
    <property type="entry name" value="Molybdopterin biosynthesis moea protein, domain 3"/>
    <property type="match status" value="1"/>
</dbReference>
<keyword evidence="7 10" id="KW-0500">Molybdenum</keyword>
<keyword evidence="10" id="KW-0479">Metal-binding</keyword>
<evidence type="ECO:0000256" key="3">
    <source>
        <dbReference type="ARBA" id="ARBA00005046"/>
    </source>
</evidence>
<organism evidence="12 13">
    <name type="scientific">Thermincola ferriacetica</name>
    <dbReference type="NCBI Taxonomy" id="281456"/>
    <lineage>
        <taxon>Bacteria</taxon>
        <taxon>Bacillati</taxon>
        <taxon>Bacillota</taxon>
        <taxon>Clostridia</taxon>
        <taxon>Eubacteriales</taxon>
        <taxon>Thermincolaceae</taxon>
        <taxon>Thermincola</taxon>
    </lineage>
</organism>
<dbReference type="InterPro" id="IPR001453">
    <property type="entry name" value="MoaB/Mog_dom"/>
</dbReference>
<dbReference type="GO" id="GO:0061599">
    <property type="term" value="F:molybdopterin molybdotransferase activity"/>
    <property type="evidence" value="ECO:0007669"/>
    <property type="project" value="UniProtKB-UniRule"/>
</dbReference>
<feature type="domain" description="MoaB/Mog" evidence="11">
    <location>
        <begin position="176"/>
        <end position="313"/>
    </location>
</feature>
<dbReference type="InterPro" id="IPR036425">
    <property type="entry name" value="MoaB/Mog-like_dom_sf"/>
</dbReference>
<sequence>MSRTIYLDNIPLETAREKFFLRLNQPVLLKSEQIPTELSLGRVTAEPVFACLSSPHYHASAMDGYAVKAASTFGASETLPVQLKTGEEAVLVDTGDPLPQGYDAVVMIEDVHYIDENTIEIIQPVAPWENIRTVGEDLVATEMILPANHIIRPVDIGAMLAGGVNEVSVRVKPVVAILPTGTELVQPGSPLKPGDIIEYNSRVISGLVTEWGGQPKVWGITPDDYGLLLERIGQAVAEADIVVVNAGSSAGTEDFTARAVAELGELLVHGVAIKPGKPVILGLVKGKPVIGIPGYPVSAVLNCELFLRPLLGKMLGIEPGLRETAKAVLARRVVSPQGVDEFVRVKLGQVGDRIVATPMSRGAGIIMSLVRADGLLQVPKLTEGLEAGAEVEVELFRTKEEIRNTVVAVGSHDISLDILGNLLKERFPRLSLSSAHVGSLGGLMAIKRGECHIAGMHMLDEQTGEYNLPYIERLLKHQQVTVINLMYRQQGFIVARGNPKQIKGIEDLVRNDVRFINRQRGAGTRILLDYYLKQKGIDPELIAGYDREEYTHMAVAVAVASGTVDTGLGILAAAHALDLDFIPLTEERYDLVIPAEFWHTDLINALMEIIRSDKFKVRVAGLGGYDMRDTGKVLMQS</sequence>
<keyword evidence="10" id="KW-0460">Magnesium</keyword>
<dbReference type="GO" id="GO:0006777">
    <property type="term" value="P:Mo-molybdopterin cofactor biosynthetic process"/>
    <property type="evidence" value="ECO:0007669"/>
    <property type="project" value="UniProtKB-UniRule"/>
</dbReference>
<evidence type="ECO:0000256" key="10">
    <source>
        <dbReference type="RuleBase" id="RU365090"/>
    </source>
</evidence>
<dbReference type="Pfam" id="PF00994">
    <property type="entry name" value="MoCF_biosynth"/>
    <property type="match status" value="1"/>
</dbReference>
<evidence type="ECO:0000313" key="13">
    <source>
        <dbReference type="Proteomes" id="UP000037175"/>
    </source>
</evidence>
<comment type="function">
    <text evidence="1 10">Catalyzes the insertion of molybdate into adenylated molybdopterin with the concomitant release of AMP.</text>
</comment>
<dbReference type="InterPro" id="IPR024370">
    <property type="entry name" value="PBP_domain"/>
</dbReference>
<evidence type="ECO:0000256" key="7">
    <source>
        <dbReference type="ARBA" id="ARBA00022505"/>
    </source>
</evidence>
<dbReference type="Pfam" id="PF03454">
    <property type="entry name" value="MoeA_C"/>
    <property type="match status" value="1"/>
</dbReference>
<dbReference type="SUPFAM" id="SSF63867">
    <property type="entry name" value="MoeA C-terminal domain-like"/>
    <property type="match status" value="1"/>
</dbReference>
<dbReference type="AlphaFoldDB" id="A0A0L6W093"/>
<dbReference type="InterPro" id="IPR005110">
    <property type="entry name" value="MoeA_linker/N"/>
</dbReference>
<proteinExistence type="inferred from homology"/>
<dbReference type="GO" id="GO:0005829">
    <property type="term" value="C:cytosol"/>
    <property type="evidence" value="ECO:0007669"/>
    <property type="project" value="TreeGrafter"/>
</dbReference>
<dbReference type="EMBL" id="LGTE01000018">
    <property type="protein sequence ID" value="KNZ68992.1"/>
    <property type="molecule type" value="Genomic_DNA"/>
</dbReference>
<name>A0A0L6W093_9FIRM</name>
<dbReference type="InterPro" id="IPR038987">
    <property type="entry name" value="MoeA-like"/>
</dbReference>
<dbReference type="EC" id="2.10.1.1" evidence="5 10"/>
<dbReference type="UniPathway" id="UPA00344"/>
<dbReference type="InterPro" id="IPR005111">
    <property type="entry name" value="MoeA_C_domain_IV"/>
</dbReference>
<evidence type="ECO:0000256" key="8">
    <source>
        <dbReference type="ARBA" id="ARBA00023150"/>
    </source>
</evidence>
<comment type="cofactor">
    <cofactor evidence="10">
        <name>Mg(2+)</name>
        <dbReference type="ChEBI" id="CHEBI:18420"/>
    </cofactor>
</comment>
<evidence type="ECO:0000256" key="2">
    <source>
        <dbReference type="ARBA" id="ARBA00003487"/>
    </source>
</evidence>
<dbReference type="InterPro" id="IPR036135">
    <property type="entry name" value="MoeA_linker/N_sf"/>
</dbReference>
<dbReference type="PANTHER" id="PTHR10192:SF16">
    <property type="entry name" value="MOLYBDOPTERIN MOLYBDENUMTRANSFERASE"/>
    <property type="match status" value="1"/>
</dbReference>
<dbReference type="Gene3D" id="3.90.105.10">
    <property type="entry name" value="Molybdopterin biosynthesis moea protein, domain 2"/>
    <property type="match status" value="1"/>
</dbReference>
<dbReference type="InterPro" id="IPR036688">
    <property type="entry name" value="MoeA_C_domain_IV_sf"/>
</dbReference>
<evidence type="ECO:0000256" key="1">
    <source>
        <dbReference type="ARBA" id="ARBA00002901"/>
    </source>
</evidence>
<comment type="catalytic activity">
    <reaction evidence="9">
        <text>adenylyl-molybdopterin + molybdate = Mo-molybdopterin + AMP + H(+)</text>
        <dbReference type="Rhea" id="RHEA:35047"/>
        <dbReference type="ChEBI" id="CHEBI:15378"/>
        <dbReference type="ChEBI" id="CHEBI:36264"/>
        <dbReference type="ChEBI" id="CHEBI:62727"/>
        <dbReference type="ChEBI" id="CHEBI:71302"/>
        <dbReference type="ChEBI" id="CHEBI:456215"/>
        <dbReference type="EC" id="2.10.1.1"/>
    </reaction>
</comment>
<comment type="pathway">
    <text evidence="3 10">Cofactor biosynthesis; molybdopterin biosynthesis.</text>
</comment>
<keyword evidence="8 10" id="KW-0501">Molybdenum cofactor biosynthesis</keyword>
<comment type="function">
    <text evidence="2">May be involved in the biosynthesis of molybdopterin.</text>
</comment>
<dbReference type="Gene3D" id="2.40.340.10">
    <property type="entry name" value="MoeA, C-terminal, domain IV"/>
    <property type="match status" value="1"/>
</dbReference>
<dbReference type="GO" id="GO:0046872">
    <property type="term" value="F:metal ion binding"/>
    <property type="evidence" value="ECO:0007669"/>
    <property type="project" value="UniProtKB-UniRule"/>
</dbReference>
<protein>
    <recommendedName>
        <fullName evidence="6 10">Molybdopterin molybdenumtransferase</fullName>
        <ecNumber evidence="5 10">2.10.1.1</ecNumber>
    </recommendedName>
</protein>
<evidence type="ECO:0000256" key="5">
    <source>
        <dbReference type="ARBA" id="ARBA00013269"/>
    </source>
</evidence>
<comment type="similarity">
    <text evidence="4 10">Belongs to the MoeA family.</text>
</comment>
<accession>A0A0L6W093</accession>
<dbReference type="InterPro" id="IPR008284">
    <property type="entry name" value="MoCF_biosynth_CS"/>
</dbReference>
<dbReference type="SUPFAM" id="SSF53850">
    <property type="entry name" value="Periplasmic binding protein-like II"/>
    <property type="match status" value="1"/>
</dbReference>
<dbReference type="SMART" id="SM00852">
    <property type="entry name" value="MoCF_biosynth"/>
    <property type="match status" value="1"/>
</dbReference>
<reference evidence="13" key="1">
    <citation type="submission" date="2015-07" db="EMBL/GenBank/DDBJ databases">
        <title>Complete Genome of Thermincola ferriacetica strain Z-0001T.</title>
        <authorList>
            <person name="Lusk B."/>
            <person name="Badalamenti J.P."/>
            <person name="Parameswaran P."/>
            <person name="Bond D.R."/>
            <person name="Torres C.I."/>
        </authorList>
    </citation>
    <scope>NUCLEOTIDE SEQUENCE [LARGE SCALE GENOMIC DNA]</scope>
    <source>
        <strain evidence="13">Z-0001</strain>
    </source>
</reference>
<keyword evidence="13" id="KW-1185">Reference proteome</keyword>